<dbReference type="SUPFAM" id="SSF55909">
    <property type="entry name" value="Pentein"/>
    <property type="match status" value="1"/>
</dbReference>
<accession>A0A839GH30</accession>
<dbReference type="PANTHER" id="PTHR31377:SF0">
    <property type="entry name" value="AGMATINE DEIMINASE-RELATED"/>
    <property type="match status" value="1"/>
</dbReference>
<evidence type="ECO:0000313" key="2">
    <source>
        <dbReference type="EMBL" id="MBA9078202.1"/>
    </source>
</evidence>
<dbReference type="GO" id="GO:0004668">
    <property type="term" value="F:protein-arginine deiminase activity"/>
    <property type="evidence" value="ECO:0007669"/>
    <property type="project" value="InterPro"/>
</dbReference>
<sequence length="280" mass="32112">MVTDSEKNLLYLADTLPQFYPTFCQSLEHVLRQHEVNYSFLPKTKDVWAVDYMPVQVASDRFVQFVYNPDYLQTIKLRKTISDVDAICATMGVVPVKSPIVLDGGNVIRSKYKVIMCDKVFRENPSVPEKRLIKELSEYLEVDHVIFIPTDKADKIGHADGMVRFLDNHTVLINDYSKEKPEFQSTFRMALHNAGLNWVEIPYNPYDNIEKIQANGIYINYLEMEGTIILPTFGIREDEMAAKQMENLFPNYNLAIVNSNEIADDGGVLNCISWNIKLEG</sequence>
<evidence type="ECO:0000313" key="3">
    <source>
        <dbReference type="Proteomes" id="UP000563094"/>
    </source>
</evidence>
<dbReference type="InterPro" id="IPR007466">
    <property type="entry name" value="Peptidyl-Arg-deiminase_porph"/>
</dbReference>
<dbReference type="Pfam" id="PF04371">
    <property type="entry name" value="PAD_porph"/>
    <property type="match status" value="1"/>
</dbReference>
<keyword evidence="1 2" id="KW-0378">Hydrolase</keyword>
<evidence type="ECO:0000256" key="1">
    <source>
        <dbReference type="ARBA" id="ARBA00022801"/>
    </source>
</evidence>
<name>A0A839GH30_9BACT</name>
<dbReference type="GO" id="GO:0009446">
    <property type="term" value="P:putrescine biosynthetic process"/>
    <property type="evidence" value="ECO:0007669"/>
    <property type="project" value="InterPro"/>
</dbReference>
<dbReference type="EC" id="3.5.3.12" evidence="2"/>
<organism evidence="2 3">
    <name type="scientific">Rufibacter quisquiliarum</name>
    <dbReference type="NCBI Taxonomy" id="1549639"/>
    <lineage>
        <taxon>Bacteria</taxon>
        <taxon>Pseudomonadati</taxon>
        <taxon>Bacteroidota</taxon>
        <taxon>Cytophagia</taxon>
        <taxon>Cytophagales</taxon>
        <taxon>Hymenobacteraceae</taxon>
        <taxon>Rufibacter</taxon>
    </lineage>
</organism>
<gene>
    <name evidence="2" type="ORF">FHS90_002926</name>
</gene>
<dbReference type="Proteomes" id="UP000563094">
    <property type="component" value="Unassembled WGS sequence"/>
</dbReference>
<dbReference type="AlphaFoldDB" id="A0A839GH30"/>
<reference evidence="2 3" key="1">
    <citation type="submission" date="2020-08" db="EMBL/GenBank/DDBJ databases">
        <title>Genomic Encyclopedia of Type Strains, Phase IV (KMG-IV): sequencing the most valuable type-strain genomes for metagenomic binning, comparative biology and taxonomic classification.</title>
        <authorList>
            <person name="Goeker M."/>
        </authorList>
    </citation>
    <scope>NUCLEOTIDE SEQUENCE [LARGE SCALE GENOMIC DNA]</scope>
    <source>
        <strain evidence="2 3">DSM 29854</strain>
    </source>
</reference>
<dbReference type="GO" id="GO:0047632">
    <property type="term" value="F:agmatine deiminase activity"/>
    <property type="evidence" value="ECO:0007669"/>
    <property type="project" value="UniProtKB-EC"/>
</dbReference>
<keyword evidence="3" id="KW-1185">Reference proteome</keyword>
<dbReference type="Gene3D" id="3.75.10.10">
    <property type="entry name" value="L-arginine/glycine Amidinotransferase, Chain A"/>
    <property type="match status" value="1"/>
</dbReference>
<dbReference type="RefSeq" id="WP_182513478.1">
    <property type="nucleotide sequence ID" value="NZ_JACJIQ010000011.1"/>
</dbReference>
<dbReference type="PANTHER" id="PTHR31377">
    <property type="entry name" value="AGMATINE DEIMINASE-RELATED"/>
    <property type="match status" value="1"/>
</dbReference>
<comment type="caution">
    <text evidence="2">The sequence shown here is derived from an EMBL/GenBank/DDBJ whole genome shotgun (WGS) entry which is preliminary data.</text>
</comment>
<protein>
    <submittedName>
        <fullName evidence="2">Agmatine deiminase</fullName>
        <ecNumber evidence="2">3.5.3.12</ecNumber>
    </submittedName>
</protein>
<dbReference type="EMBL" id="JACJIQ010000011">
    <property type="protein sequence ID" value="MBA9078202.1"/>
    <property type="molecule type" value="Genomic_DNA"/>
</dbReference>
<proteinExistence type="predicted"/>